<evidence type="ECO:0000313" key="1">
    <source>
        <dbReference type="EMBL" id="MDT0343956.1"/>
    </source>
</evidence>
<protein>
    <submittedName>
        <fullName evidence="1">Uncharacterized protein</fullName>
    </submittedName>
</protein>
<sequence>MSGDGLFYIPDEFRESARVSLDSADAAEGTRRQLRNAQPDAGCFGGADAFVTALTSTRDRQLREVGQAAEGRENMSDADHRTADIGEEMDVAAEATVTRANSAVARAIADGI</sequence>
<dbReference type="EMBL" id="JAVREL010000007">
    <property type="protein sequence ID" value="MDT0343956.1"/>
    <property type="molecule type" value="Genomic_DNA"/>
</dbReference>
<name>A0ABU2MQQ0_9ACTN</name>
<reference evidence="2" key="1">
    <citation type="submission" date="2023-07" db="EMBL/GenBank/DDBJ databases">
        <title>30 novel species of actinomycetes from the DSMZ collection.</title>
        <authorList>
            <person name="Nouioui I."/>
        </authorList>
    </citation>
    <scope>NUCLEOTIDE SEQUENCE [LARGE SCALE GENOMIC DNA]</scope>
    <source>
        <strain evidence="2">DSM 44938</strain>
    </source>
</reference>
<comment type="caution">
    <text evidence="1">The sequence shown here is derived from an EMBL/GenBank/DDBJ whole genome shotgun (WGS) entry which is preliminary data.</text>
</comment>
<dbReference type="Proteomes" id="UP001183246">
    <property type="component" value="Unassembled WGS sequence"/>
</dbReference>
<organism evidence="1 2">
    <name type="scientific">Streptomyces litchfieldiae</name>
    <dbReference type="NCBI Taxonomy" id="3075543"/>
    <lineage>
        <taxon>Bacteria</taxon>
        <taxon>Bacillati</taxon>
        <taxon>Actinomycetota</taxon>
        <taxon>Actinomycetes</taxon>
        <taxon>Kitasatosporales</taxon>
        <taxon>Streptomycetaceae</taxon>
        <taxon>Streptomyces</taxon>
    </lineage>
</organism>
<gene>
    <name evidence="1" type="ORF">RM590_15215</name>
</gene>
<proteinExistence type="predicted"/>
<accession>A0ABU2MQQ0</accession>
<keyword evidence="2" id="KW-1185">Reference proteome</keyword>
<dbReference type="RefSeq" id="WP_311705076.1">
    <property type="nucleotide sequence ID" value="NZ_JAVREL010000007.1"/>
</dbReference>
<evidence type="ECO:0000313" key="2">
    <source>
        <dbReference type="Proteomes" id="UP001183246"/>
    </source>
</evidence>